<feature type="domain" description="EamA" evidence="7">
    <location>
        <begin position="169"/>
        <end position="304"/>
    </location>
</feature>
<feature type="transmembrane region" description="Helical" evidence="6">
    <location>
        <begin position="113"/>
        <end position="131"/>
    </location>
</feature>
<dbReference type="Proteomes" id="UP000651977">
    <property type="component" value="Unassembled WGS sequence"/>
</dbReference>
<dbReference type="InterPro" id="IPR037185">
    <property type="entry name" value="EmrE-like"/>
</dbReference>
<dbReference type="Pfam" id="PF00892">
    <property type="entry name" value="EamA"/>
    <property type="match status" value="2"/>
</dbReference>
<evidence type="ECO:0000256" key="5">
    <source>
        <dbReference type="ARBA" id="ARBA00023136"/>
    </source>
</evidence>
<evidence type="ECO:0000256" key="4">
    <source>
        <dbReference type="ARBA" id="ARBA00022989"/>
    </source>
</evidence>
<proteinExistence type="predicted"/>
<feature type="transmembrane region" description="Helical" evidence="6">
    <location>
        <begin position="21"/>
        <end position="45"/>
    </location>
</feature>
<sequence>MQYLSKLESINTTPSQVESKLPIHALMLLMVTLVASSFPVGAAITHDLPPVVMMFLRFLAAALFFAPYVFGRNGLTLPPAKALLNYALLSLPLVGYFWCMFEALRTTSALNTSALYTTLPAMTAIASFFVIKQARCGRRSLGLLSGTIGALWIVFRGDLSALLSLQLNAGDLLFLFGCILLSLYNAFLKKVYSGEPQEVMTFWVISFGALALLLVSLPSFGQVTWAEVEPSTYIGVLYLALFTTLFTFFLLQLGTQKLGPTKVAAYSYLTPVLVMIFTVVLGTEQLSWRLAPGALLVMLAMWLIQTQPRAKA</sequence>
<dbReference type="RefSeq" id="WP_083481442.1">
    <property type="nucleotide sequence ID" value="NZ_BMDY01000019.1"/>
</dbReference>
<feature type="domain" description="EamA" evidence="7">
    <location>
        <begin position="25"/>
        <end position="154"/>
    </location>
</feature>
<name>A0ABQ1I4E8_9ALTE</name>
<dbReference type="InterPro" id="IPR050638">
    <property type="entry name" value="AA-Vitamin_Transporters"/>
</dbReference>
<reference evidence="9" key="1">
    <citation type="journal article" date="2019" name="Int. J. Syst. Evol. Microbiol.">
        <title>The Global Catalogue of Microorganisms (GCM) 10K type strain sequencing project: providing services to taxonomists for standard genome sequencing and annotation.</title>
        <authorList>
            <consortium name="The Broad Institute Genomics Platform"/>
            <consortium name="The Broad Institute Genome Sequencing Center for Infectious Disease"/>
            <person name="Wu L."/>
            <person name="Ma J."/>
        </authorList>
    </citation>
    <scope>NUCLEOTIDE SEQUENCE [LARGE SCALE GENOMIC DNA]</scope>
    <source>
        <strain evidence="9">CGMCC 1.10131</strain>
    </source>
</reference>
<dbReference type="InterPro" id="IPR000620">
    <property type="entry name" value="EamA_dom"/>
</dbReference>
<feature type="transmembrane region" description="Helical" evidence="6">
    <location>
        <begin position="169"/>
        <end position="188"/>
    </location>
</feature>
<accession>A0ABQ1I4E8</accession>
<feature type="transmembrane region" description="Helical" evidence="6">
    <location>
        <begin position="143"/>
        <end position="163"/>
    </location>
</feature>
<keyword evidence="3 6" id="KW-0812">Transmembrane</keyword>
<feature type="transmembrane region" description="Helical" evidence="6">
    <location>
        <begin position="232"/>
        <end position="251"/>
    </location>
</feature>
<evidence type="ECO:0000259" key="7">
    <source>
        <dbReference type="Pfam" id="PF00892"/>
    </source>
</evidence>
<comment type="subcellular location">
    <subcellularLocation>
        <location evidence="1">Cell membrane</location>
        <topology evidence="1">Multi-pass membrane protein</topology>
    </subcellularLocation>
</comment>
<dbReference type="SUPFAM" id="SSF103481">
    <property type="entry name" value="Multidrug resistance efflux transporter EmrE"/>
    <property type="match status" value="2"/>
</dbReference>
<evidence type="ECO:0000256" key="6">
    <source>
        <dbReference type="SAM" id="Phobius"/>
    </source>
</evidence>
<evidence type="ECO:0000313" key="8">
    <source>
        <dbReference type="EMBL" id="GGB14102.1"/>
    </source>
</evidence>
<dbReference type="EMBL" id="BMDY01000019">
    <property type="protein sequence ID" value="GGB14102.1"/>
    <property type="molecule type" value="Genomic_DNA"/>
</dbReference>
<evidence type="ECO:0000313" key="9">
    <source>
        <dbReference type="Proteomes" id="UP000651977"/>
    </source>
</evidence>
<keyword evidence="5 6" id="KW-0472">Membrane</keyword>
<evidence type="ECO:0000256" key="1">
    <source>
        <dbReference type="ARBA" id="ARBA00004651"/>
    </source>
</evidence>
<keyword evidence="4 6" id="KW-1133">Transmembrane helix</keyword>
<keyword evidence="2" id="KW-1003">Cell membrane</keyword>
<feature type="transmembrane region" description="Helical" evidence="6">
    <location>
        <begin position="51"/>
        <end position="70"/>
    </location>
</feature>
<feature type="transmembrane region" description="Helical" evidence="6">
    <location>
        <begin position="200"/>
        <end position="220"/>
    </location>
</feature>
<evidence type="ECO:0000256" key="2">
    <source>
        <dbReference type="ARBA" id="ARBA00022475"/>
    </source>
</evidence>
<feature type="transmembrane region" description="Helical" evidence="6">
    <location>
        <begin position="82"/>
        <end position="101"/>
    </location>
</feature>
<evidence type="ECO:0000256" key="3">
    <source>
        <dbReference type="ARBA" id="ARBA00022692"/>
    </source>
</evidence>
<feature type="transmembrane region" description="Helical" evidence="6">
    <location>
        <begin position="263"/>
        <end position="280"/>
    </location>
</feature>
<dbReference type="PANTHER" id="PTHR32322:SF18">
    <property type="entry name" value="S-ADENOSYLMETHIONINE_S-ADENOSYLHOMOCYSTEINE TRANSPORTER"/>
    <property type="match status" value="1"/>
</dbReference>
<keyword evidence="9" id="KW-1185">Reference proteome</keyword>
<comment type="caution">
    <text evidence="8">The sequence shown here is derived from an EMBL/GenBank/DDBJ whole genome shotgun (WGS) entry which is preliminary data.</text>
</comment>
<gene>
    <name evidence="8" type="ORF">GCM10007414_29380</name>
</gene>
<feature type="transmembrane region" description="Helical" evidence="6">
    <location>
        <begin position="286"/>
        <end position="304"/>
    </location>
</feature>
<protein>
    <recommendedName>
        <fullName evidence="7">EamA domain-containing protein</fullName>
    </recommendedName>
</protein>
<organism evidence="8 9">
    <name type="scientific">Agarivorans gilvus</name>
    <dbReference type="NCBI Taxonomy" id="680279"/>
    <lineage>
        <taxon>Bacteria</taxon>
        <taxon>Pseudomonadati</taxon>
        <taxon>Pseudomonadota</taxon>
        <taxon>Gammaproteobacteria</taxon>
        <taxon>Alteromonadales</taxon>
        <taxon>Alteromonadaceae</taxon>
        <taxon>Agarivorans</taxon>
    </lineage>
</organism>
<dbReference type="PANTHER" id="PTHR32322">
    <property type="entry name" value="INNER MEMBRANE TRANSPORTER"/>
    <property type="match status" value="1"/>
</dbReference>